<dbReference type="InterPro" id="IPR017295">
    <property type="entry name" value="Pept_S8A_subtilisin_cyanobac-1"/>
</dbReference>
<dbReference type="AlphaFoldDB" id="B1WVF1"/>
<dbReference type="GO" id="GO:0005576">
    <property type="term" value="C:extracellular region"/>
    <property type="evidence" value="ECO:0007669"/>
    <property type="project" value="UniProtKB-SubCell"/>
</dbReference>
<comment type="subcellular location">
    <subcellularLocation>
        <location evidence="1">Secreted</location>
    </subcellularLocation>
</comment>
<dbReference type="RefSeq" id="WP_009543356.1">
    <property type="nucleotide sequence ID" value="NC_010546.1"/>
</dbReference>
<evidence type="ECO:0000256" key="4">
    <source>
        <dbReference type="ARBA" id="ARBA00022670"/>
    </source>
</evidence>
<dbReference type="PANTHER" id="PTHR43806">
    <property type="entry name" value="PEPTIDASE S8"/>
    <property type="match status" value="1"/>
</dbReference>
<dbReference type="PANTHER" id="PTHR43806:SF11">
    <property type="entry name" value="CEREVISIN-RELATED"/>
    <property type="match status" value="1"/>
</dbReference>
<organism evidence="11 12">
    <name type="scientific">Crocosphaera subtropica (strain ATCC 51142 / BH68)</name>
    <name type="common">Cyanothece sp. (strain ATCC 51142)</name>
    <dbReference type="NCBI Taxonomy" id="43989"/>
    <lineage>
        <taxon>Bacteria</taxon>
        <taxon>Bacillati</taxon>
        <taxon>Cyanobacteriota</taxon>
        <taxon>Cyanophyceae</taxon>
        <taxon>Oscillatoriophycideae</taxon>
        <taxon>Chroococcales</taxon>
        <taxon>Aphanothecaceae</taxon>
        <taxon>Crocosphaera</taxon>
        <taxon>Crocosphaera subtropica</taxon>
    </lineage>
</organism>
<dbReference type="KEGG" id="cyt:cce_4593"/>
<dbReference type="STRING" id="43989.cce_4593"/>
<dbReference type="InterPro" id="IPR050131">
    <property type="entry name" value="Peptidase_S8_subtilisin-like"/>
</dbReference>
<feature type="transmembrane region" description="Helical" evidence="8">
    <location>
        <begin position="512"/>
        <end position="530"/>
    </location>
</feature>
<keyword evidence="6 7" id="KW-0720">Serine protease</keyword>
<feature type="active site" description="Charge relay system" evidence="7">
    <location>
        <position position="180"/>
    </location>
</feature>
<dbReference type="PRINTS" id="PR00723">
    <property type="entry name" value="SUBTILISIN"/>
</dbReference>
<keyword evidence="3" id="KW-0964">Secreted</keyword>
<dbReference type="OrthoDB" id="9798386at2"/>
<evidence type="ECO:0000313" key="12">
    <source>
        <dbReference type="Proteomes" id="UP000001203"/>
    </source>
</evidence>
<keyword evidence="8" id="KW-0812">Transmembrane</keyword>
<evidence type="ECO:0000256" key="3">
    <source>
        <dbReference type="ARBA" id="ARBA00022525"/>
    </source>
</evidence>
<dbReference type="GO" id="GO:0004252">
    <property type="term" value="F:serine-type endopeptidase activity"/>
    <property type="evidence" value="ECO:0007669"/>
    <property type="project" value="UniProtKB-UniRule"/>
</dbReference>
<dbReference type="InterPro" id="IPR023828">
    <property type="entry name" value="Peptidase_S8_Ser-AS"/>
</dbReference>
<feature type="active site" description="Charge relay system" evidence="7">
    <location>
        <position position="147"/>
    </location>
</feature>
<accession>B1WVF1</accession>
<feature type="transmembrane region" description="Helical" evidence="8">
    <location>
        <begin position="439"/>
        <end position="457"/>
    </location>
</feature>
<keyword evidence="8" id="KW-0472">Membrane</keyword>
<dbReference type="InterPro" id="IPR034084">
    <property type="entry name" value="Thermitase-like_dom"/>
</dbReference>
<feature type="transmembrane region" description="Helical" evidence="8">
    <location>
        <begin position="413"/>
        <end position="430"/>
    </location>
</feature>
<dbReference type="Pfam" id="PF19366">
    <property type="entry name" value="DUF5942"/>
    <property type="match status" value="1"/>
</dbReference>
<evidence type="ECO:0000259" key="10">
    <source>
        <dbReference type="Pfam" id="PF19366"/>
    </source>
</evidence>
<dbReference type="EMBL" id="CP000806">
    <property type="protein sequence ID" value="ACB53941.1"/>
    <property type="molecule type" value="Genomic_DNA"/>
</dbReference>
<dbReference type="PIRSF" id="PIRSF037851">
    <property type="entry name" value="Subtilisin_cyano"/>
    <property type="match status" value="1"/>
</dbReference>
<feature type="active site" description="Charge relay system" evidence="7">
    <location>
        <position position="343"/>
    </location>
</feature>
<evidence type="ECO:0000313" key="11">
    <source>
        <dbReference type="EMBL" id="ACB53941.1"/>
    </source>
</evidence>
<evidence type="ECO:0000259" key="9">
    <source>
        <dbReference type="Pfam" id="PF00082"/>
    </source>
</evidence>
<dbReference type="GO" id="GO:0006508">
    <property type="term" value="P:proteolysis"/>
    <property type="evidence" value="ECO:0007669"/>
    <property type="project" value="UniProtKB-KW"/>
</dbReference>
<evidence type="ECO:0000256" key="7">
    <source>
        <dbReference type="PROSITE-ProRule" id="PRU01240"/>
    </source>
</evidence>
<dbReference type="InterPro" id="IPR045986">
    <property type="entry name" value="DUF5942"/>
</dbReference>
<proteinExistence type="inferred from homology"/>
<dbReference type="InterPro" id="IPR000209">
    <property type="entry name" value="Peptidase_S8/S53_dom"/>
</dbReference>
<dbReference type="PROSITE" id="PS00138">
    <property type="entry name" value="SUBTILASE_SER"/>
    <property type="match status" value="1"/>
</dbReference>
<feature type="transmembrane region" description="Helical" evidence="8">
    <location>
        <begin position="487"/>
        <end position="505"/>
    </location>
</feature>
<protein>
    <submittedName>
        <fullName evidence="11">Protease</fullName>
    </submittedName>
</protein>
<dbReference type="InterPro" id="IPR036852">
    <property type="entry name" value="Peptidase_S8/S53_dom_sf"/>
</dbReference>
<dbReference type="SUPFAM" id="SSF52743">
    <property type="entry name" value="Subtilisin-like"/>
    <property type="match status" value="1"/>
</dbReference>
<dbReference type="HOGENOM" id="CLU_011263_15_4_3"/>
<sequence length="566" mass="61766">MKFLKRIGIIALFFLGVSWAVCNFQGLANKGEFDSIVLNFKQDIPITEVENKISQLSKQYNQEIHLNSEFSQNERIYILEGNKQLLNQLKQSQLSALADYIEPNYRYHTLEAVNDPRYSEQWNLQNINIEAAWRQAKGKGVTVAVIDTGVTPVPDLQRTEFVEGYDFVNNKKEANDDHGHGTHVAGTIAQSTNNRYGVAGVAYQAKIMPLKVLSAAGFGTISDIAEAIRFAADHNADIINMSLGGGGASQMMEDAINYAHEKGVVIVAAAGNEGRSSASYPSRYDKVISVSALNANNEKAFYSNYGVGVDISAPGGGEDKKILQETIDRNSGQATIAGFMGTSMASPHVAGVAALIRSTGVKEPDKIRKILEESAKEVENDKLNYYGSGQLDAEAAIKLARKGQFPLRLDHDLLMKLLMLAVAYGFTAWFSKSIRFTDVFHLGMVLGSCGFFLLKLVEIFDVPQWPLRLVSSPIGEWGNAIQGTVDINPIFASVLIPFCLMALLLGNHDGKWFAMGTTLGMAGFLTVTTFTSPDLWLLSPGLMSQIFLGVNALLCLGLVSLSLKEN</sequence>
<dbReference type="eggNOG" id="COG1404">
    <property type="taxonomic scope" value="Bacteria"/>
</dbReference>
<dbReference type="InterPro" id="IPR015500">
    <property type="entry name" value="Peptidase_S8_subtilisin-rel"/>
</dbReference>
<comment type="similarity">
    <text evidence="2 7">Belongs to the peptidase S8 family.</text>
</comment>
<evidence type="ECO:0000256" key="1">
    <source>
        <dbReference type="ARBA" id="ARBA00004613"/>
    </source>
</evidence>
<name>B1WVF1_CROS5</name>
<evidence type="ECO:0000256" key="5">
    <source>
        <dbReference type="ARBA" id="ARBA00022801"/>
    </source>
</evidence>
<keyword evidence="8" id="KW-1133">Transmembrane helix</keyword>
<feature type="transmembrane region" description="Helical" evidence="8">
    <location>
        <begin position="542"/>
        <end position="563"/>
    </location>
</feature>
<keyword evidence="4 7" id="KW-0645">Protease</keyword>
<evidence type="ECO:0000256" key="2">
    <source>
        <dbReference type="ARBA" id="ARBA00011073"/>
    </source>
</evidence>
<dbReference type="Gene3D" id="3.40.50.200">
    <property type="entry name" value="Peptidase S8/S53 domain"/>
    <property type="match status" value="1"/>
</dbReference>
<reference evidence="11 12" key="1">
    <citation type="journal article" date="2008" name="Proc. Natl. Acad. Sci. U.S.A.">
        <title>The genome of Cyanothece 51142, a unicellular diazotrophic cyanobacterium important in the marine nitrogen cycle.</title>
        <authorList>
            <person name="Welsh E.A."/>
            <person name="Liberton M."/>
            <person name="Stoeckel J."/>
            <person name="Loh T."/>
            <person name="Elvitigala T."/>
            <person name="Wang C."/>
            <person name="Wollam A."/>
            <person name="Fulton R.S."/>
            <person name="Clifton S.W."/>
            <person name="Jacobs J.M."/>
            <person name="Aurora R."/>
            <person name="Ghosh B.K."/>
            <person name="Sherman L.A."/>
            <person name="Smith R.D."/>
            <person name="Wilson R.K."/>
            <person name="Pakrasi H.B."/>
        </authorList>
    </citation>
    <scope>NUCLEOTIDE SEQUENCE [LARGE SCALE GENOMIC DNA]</scope>
    <source>
        <strain evidence="12">ATCC 51142 / BH68</strain>
    </source>
</reference>
<evidence type="ECO:0000256" key="6">
    <source>
        <dbReference type="ARBA" id="ARBA00022825"/>
    </source>
</evidence>
<keyword evidence="5 7" id="KW-0378">Hydrolase</keyword>
<dbReference type="PROSITE" id="PS51892">
    <property type="entry name" value="SUBTILASE"/>
    <property type="match status" value="1"/>
</dbReference>
<feature type="domain" description="Peptidase S8/S53" evidence="9">
    <location>
        <begin position="138"/>
        <end position="389"/>
    </location>
</feature>
<dbReference type="CDD" id="cd07484">
    <property type="entry name" value="Peptidases_S8_Thermitase_like"/>
    <property type="match status" value="1"/>
</dbReference>
<feature type="domain" description="DUF5942" evidence="10">
    <location>
        <begin position="413"/>
        <end position="565"/>
    </location>
</feature>
<dbReference type="Proteomes" id="UP000001203">
    <property type="component" value="Chromosome circular"/>
</dbReference>
<evidence type="ECO:0000256" key="8">
    <source>
        <dbReference type="SAM" id="Phobius"/>
    </source>
</evidence>
<dbReference type="Pfam" id="PF00082">
    <property type="entry name" value="Peptidase_S8"/>
    <property type="match status" value="1"/>
</dbReference>
<gene>
    <name evidence="11" type="ordered locus">cce_4593</name>
</gene>
<keyword evidence="12" id="KW-1185">Reference proteome</keyword>